<keyword evidence="2" id="KW-1185">Reference proteome</keyword>
<reference evidence="1 2" key="1">
    <citation type="submission" date="2021-12" db="EMBL/GenBank/DDBJ databases">
        <title>Genome sequencing of bacteria with rrn-lacking chromosome and rrn-plasmid.</title>
        <authorList>
            <person name="Anda M."/>
            <person name="Iwasaki W."/>
        </authorList>
    </citation>
    <scope>NUCLEOTIDE SEQUENCE [LARGE SCALE GENOMIC DNA]</scope>
    <source>
        <strain evidence="1 2">NBRC 101262</strain>
        <plasmid evidence="1 2">pPP1</plasmid>
    </source>
</reference>
<evidence type="ECO:0000313" key="2">
    <source>
        <dbReference type="Proteomes" id="UP001354989"/>
    </source>
</evidence>
<protein>
    <submittedName>
        <fullName evidence="1">Uncharacterized protein</fullName>
    </submittedName>
</protein>
<proteinExistence type="predicted"/>
<gene>
    <name evidence="1" type="ORF">PEPS_31260</name>
</gene>
<name>A0ABN6LD17_9BACT</name>
<sequence length="75" mass="8442">MRVTQTFNKLANAFIGTSPTTLKEGECLSEKKDICGHTFAATLKYRMIKNEVDLRGMPLNPAPLNPHCSEYIQWA</sequence>
<dbReference type="Proteomes" id="UP001354989">
    <property type="component" value="Plasmid pPP1"/>
</dbReference>
<organism evidence="1 2">
    <name type="scientific">Persicobacter psychrovividus</name>
    <dbReference type="NCBI Taxonomy" id="387638"/>
    <lineage>
        <taxon>Bacteria</taxon>
        <taxon>Pseudomonadati</taxon>
        <taxon>Bacteroidota</taxon>
        <taxon>Cytophagia</taxon>
        <taxon>Cytophagales</taxon>
        <taxon>Persicobacteraceae</taxon>
        <taxon>Persicobacter</taxon>
    </lineage>
</organism>
<keyword evidence="1" id="KW-0614">Plasmid</keyword>
<geneLocation type="plasmid" evidence="1 2">
    <name>pPP1</name>
</geneLocation>
<dbReference type="EMBL" id="AP025293">
    <property type="protein sequence ID" value="BDD00846.1"/>
    <property type="molecule type" value="Genomic_DNA"/>
</dbReference>
<evidence type="ECO:0000313" key="1">
    <source>
        <dbReference type="EMBL" id="BDD00846.1"/>
    </source>
</evidence>
<accession>A0ABN6LD17</accession>